<feature type="domain" description="Glycosyl hydrolase family 13 catalytic" evidence="12">
    <location>
        <begin position="154"/>
        <end position="516"/>
    </location>
</feature>
<dbReference type="InterPro" id="IPR004193">
    <property type="entry name" value="Glyco_hydro_13_N"/>
</dbReference>
<dbReference type="InterPro" id="IPR014756">
    <property type="entry name" value="Ig_E-set"/>
</dbReference>
<evidence type="ECO:0000256" key="10">
    <source>
        <dbReference type="HAMAP-Rule" id="MF_00685"/>
    </source>
</evidence>
<dbReference type="EC" id="2.4.1.18" evidence="10"/>
<dbReference type="GO" id="GO:0005829">
    <property type="term" value="C:cytosol"/>
    <property type="evidence" value="ECO:0007669"/>
    <property type="project" value="TreeGrafter"/>
</dbReference>
<accession>A0A3G3JXB0</accession>
<dbReference type="CDD" id="cd11322">
    <property type="entry name" value="AmyAc_Glg_BE"/>
    <property type="match status" value="1"/>
</dbReference>
<comment type="pathway">
    <text evidence="3 10">Glycan biosynthesis; glycogen biosynthesis.</text>
</comment>
<dbReference type="PANTHER" id="PTHR43651:SF3">
    <property type="entry name" value="1,4-ALPHA-GLUCAN-BRANCHING ENZYME"/>
    <property type="match status" value="1"/>
</dbReference>
<evidence type="ECO:0000256" key="3">
    <source>
        <dbReference type="ARBA" id="ARBA00004964"/>
    </source>
</evidence>
<dbReference type="InterPro" id="IPR017853">
    <property type="entry name" value="GH"/>
</dbReference>
<dbReference type="GO" id="GO:0043169">
    <property type="term" value="F:cation binding"/>
    <property type="evidence" value="ECO:0007669"/>
    <property type="project" value="InterPro"/>
</dbReference>
<evidence type="ECO:0000256" key="4">
    <source>
        <dbReference type="ARBA" id="ARBA00009000"/>
    </source>
</evidence>
<dbReference type="InterPro" id="IPR006048">
    <property type="entry name" value="A-amylase/branching_C"/>
</dbReference>
<name>A0A3G3JXB0_9BACL</name>
<dbReference type="Gene3D" id="2.60.40.10">
    <property type="entry name" value="Immunoglobulins"/>
    <property type="match status" value="1"/>
</dbReference>
<dbReference type="GO" id="GO:0005978">
    <property type="term" value="P:glycogen biosynthetic process"/>
    <property type="evidence" value="ECO:0007669"/>
    <property type="project" value="UniProtKB-UniRule"/>
</dbReference>
<dbReference type="Gene3D" id="2.60.40.1180">
    <property type="entry name" value="Golgi alpha-mannosidase II"/>
    <property type="match status" value="1"/>
</dbReference>
<evidence type="ECO:0000256" key="1">
    <source>
        <dbReference type="ARBA" id="ARBA00000826"/>
    </source>
</evidence>
<feature type="active site" description="Nucleophile" evidence="10 11">
    <location>
        <position position="311"/>
    </location>
</feature>
<evidence type="ECO:0000256" key="7">
    <source>
        <dbReference type="ARBA" id="ARBA00022679"/>
    </source>
</evidence>
<dbReference type="CDD" id="cd02855">
    <property type="entry name" value="E_set_GBE_prok_N"/>
    <property type="match status" value="1"/>
</dbReference>
<dbReference type="InterPro" id="IPR006407">
    <property type="entry name" value="GlgB"/>
</dbReference>
<evidence type="ECO:0000259" key="12">
    <source>
        <dbReference type="SMART" id="SM00642"/>
    </source>
</evidence>
<evidence type="ECO:0000256" key="2">
    <source>
        <dbReference type="ARBA" id="ARBA00002953"/>
    </source>
</evidence>
<dbReference type="PANTHER" id="PTHR43651">
    <property type="entry name" value="1,4-ALPHA-GLUCAN-BRANCHING ENZYME"/>
    <property type="match status" value="1"/>
</dbReference>
<keyword evidence="8 10" id="KW-0320">Glycogen biosynthesis</keyword>
<dbReference type="Pfam" id="PF02806">
    <property type="entry name" value="Alpha-amylase_C"/>
    <property type="match status" value="1"/>
</dbReference>
<dbReference type="NCBIfam" id="TIGR01515">
    <property type="entry name" value="branching_enzym"/>
    <property type="match status" value="1"/>
</dbReference>
<comment type="similarity">
    <text evidence="4 10">Belongs to the glycosyl hydrolase 13 family. GlgB subfamily.</text>
</comment>
<gene>
    <name evidence="10 13" type="primary">glgB</name>
    <name evidence="13" type="ORF">EAV92_10075</name>
</gene>
<dbReference type="SMART" id="SM00642">
    <property type="entry name" value="Aamy"/>
    <property type="match status" value="1"/>
</dbReference>
<dbReference type="Pfam" id="PF02922">
    <property type="entry name" value="CBM_48"/>
    <property type="match status" value="1"/>
</dbReference>
<comment type="catalytic activity">
    <reaction evidence="1 10">
        <text>Transfers a segment of a (1-&gt;4)-alpha-D-glucan chain to a primary hydroxy group in a similar glucan chain.</text>
        <dbReference type="EC" id="2.4.1.18"/>
    </reaction>
</comment>
<dbReference type="InterPro" id="IPR013783">
    <property type="entry name" value="Ig-like_fold"/>
</dbReference>
<dbReference type="InterPro" id="IPR037439">
    <property type="entry name" value="Branching_enzy"/>
</dbReference>
<comment type="function">
    <text evidence="2 10">Catalyzes the formation of the alpha-1,6-glucosidic linkages in glycogen by scission of a 1,4-alpha-linked oligosaccharide from growing alpha-1,4-glucan chains and the subsequent attachment of the oligosaccharide to the alpha-1,6 position.</text>
</comment>
<keyword evidence="7 10" id="KW-0808">Transferase</keyword>
<dbReference type="InterPro" id="IPR006047">
    <property type="entry name" value="GH13_cat_dom"/>
</dbReference>
<dbReference type="KEGG" id="coh:EAV92_10075"/>
<dbReference type="FunFam" id="2.60.40.10:FF:000169">
    <property type="entry name" value="1,4-alpha-glucan branching enzyme GlgB"/>
    <property type="match status" value="1"/>
</dbReference>
<comment type="subunit">
    <text evidence="10">Monomer.</text>
</comment>
<dbReference type="Gene3D" id="3.20.20.80">
    <property type="entry name" value="Glycosidases"/>
    <property type="match status" value="1"/>
</dbReference>
<dbReference type="FunFam" id="3.20.20.80:FF:000003">
    <property type="entry name" value="1,4-alpha-glucan branching enzyme GlgB"/>
    <property type="match status" value="1"/>
</dbReference>
<dbReference type="UniPathway" id="UPA00164"/>
<evidence type="ECO:0000256" key="6">
    <source>
        <dbReference type="ARBA" id="ARBA00022676"/>
    </source>
</evidence>
<dbReference type="FunFam" id="2.60.40.1180:FF:000002">
    <property type="entry name" value="1,4-alpha-glucan branching enzyme GlgB"/>
    <property type="match status" value="1"/>
</dbReference>
<evidence type="ECO:0000256" key="8">
    <source>
        <dbReference type="ARBA" id="ARBA00023056"/>
    </source>
</evidence>
<dbReference type="NCBIfam" id="NF003811">
    <property type="entry name" value="PRK05402.1"/>
    <property type="match status" value="1"/>
</dbReference>
<organism evidence="13 14">
    <name type="scientific">Cohnella candidum</name>
    <dbReference type="NCBI Taxonomy" id="2674991"/>
    <lineage>
        <taxon>Bacteria</taxon>
        <taxon>Bacillati</taxon>
        <taxon>Bacillota</taxon>
        <taxon>Bacilli</taxon>
        <taxon>Bacillales</taxon>
        <taxon>Paenibacillaceae</taxon>
        <taxon>Cohnella</taxon>
    </lineage>
</organism>
<keyword evidence="6 10" id="KW-0328">Glycosyltransferase</keyword>
<keyword evidence="9 10" id="KW-0119">Carbohydrate metabolism</keyword>
<evidence type="ECO:0000313" key="13">
    <source>
        <dbReference type="EMBL" id="AYQ72878.1"/>
    </source>
</evidence>
<dbReference type="NCBIfam" id="NF008967">
    <property type="entry name" value="PRK12313.1"/>
    <property type="match status" value="1"/>
</dbReference>
<dbReference type="InterPro" id="IPR013780">
    <property type="entry name" value="Glyco_hydro_b"/>
</dbReference>
<dbReference type="InterPro" id="IPR044143">
    <property type="entry name" value="GlgB_N_E_set_prok"/>
</dbReference>
<dbReference type="PIRSF" id="PIRSF000463">
    <property type="entry name" value="GlgB"/>
    <property type="match status" value="1"/>
</dbReference>
<dbReference type="SUPFAM" id="SSF51445">
    <property type="entry name" value="(Trans)glycosidases"/>
    <property type="match status" value="1"/>
</dbReference>
<keyword evidence="5 10" id="KW-0321">Glycogen metabolism</keyword>
<evidence type="ECO:0000256" key="9">
    <source>
        <dbReference type="ARBA" id="ARBA00023277"/>
    </source>
</evidence>
<dbReference type="AlphaFoldDB" id="A0A3G3JXB0"/>
<dbReference type="SUPFAM" id="SSF81296">
    <property type="entry name" value="E set domains"/>
    <property type="match status" value="1"/>
</dbReference>
<dbReference type="EMBL" id="CP033433">
    <property type="protein sequence ID" value="AYQ72878.1"/>
    <property type="molecule type" value="Genomic_DNA"/>
</dbReference>
<reference evidence="13 14" key="1">
    <citation type="submission" date="2018-10" db="EMBL/GenBank/DDBJ databases">
        <title>Genome Sequence of Cohnella sp.</title>
        <authorList>
            <person name="Srinivasan S."/>
            <person name="Kim M.K."/>
        </authorList>
    </citation>
    <scope>NUCLEOTIDE SEQUENCE [LARGE SCALE GENOMIC DNA]</scope>
    <source>
        <strain evidence="13 14">18JY8-7</strain>
    </source>
</reference>
<dbReference type="GO" id="GO:0003844">
    <property type="term" value="F:1,4-alpha-glucan branching enzyme activity"/>
    <property type="evidence" value="ECO:0007669"/>
    <property type="project" value="UniProtKB-UniRule"/>
</dbReference>
<keyword evidence="14" id="KW-1185">Reference proteome</keyword>
<feature type="active site" description="Proton donor" evidence="10 11">
    <location>
        <position position="364"/>
    </location>
</feature>
<dbReference type="RefSeq" id="WP_123040960.1">
    <property type="nucleotide sequence ID" value="NZ_CP033433.1"/>
</dbReference>
<dbReference type="HAMAP" id="MF_00685">
    <property type="entry name" value="GlgB"/>
    <property type="match status" value="1"/>
</dbReference>
<dbReference type="Pfam" id="PF00128">
    <property type="entry name" value="Alpha-amylase"/>
    <property type="match status" value="1"/>
</dbReference>
<dbReference type="GO" id="GO:0004553">
    <property type="term" value="F:hydrolase activity, hydrolyzing O-glycosyl compounds"/>
    <property type="evidence" value="ECO:0007669"/>
    <property type="project" value="InterPro"/>
</dbReference>
<evidence type="ECO:0000256" key="5">
    <source>
        <dbReference type="ARBA" id="ARBA00022600"/>
    </source>
</evidence>
<protein>
    <recommendedName>
        <fullName evidence="10">1,4-alpha-glucan branching enzyme GlgB</fullName>
        <ecNumber evidence="10">2.4.1.18</ecNumber>
    </recommendedName>
    <alternativeName>
        <fullName evidence="10">1,4-alpha-D-glucan:1,4-alpha-D-glucan 6-glucosyl-transferase</fullName>
    </alternativeName>
    <alternativeName>
        <fullName evidence="10">Alpha-(1-&gt;4)-glucan branching enzyme</fullName>
    </alternativeName>
    <alternativeName>
        <fullName evidence="10">Glycogen branching enzyme</fullName>
        <shortName evidence="10">BE</shortName>
    </alternativeName>
</protein>
<evidence type="ECO:0000313" key="14">
    <source>
        <dbReference type="Proteomes" id="UP000269097"/>
    </source>
</evidence>
<evidence type="ECO:0000256" key="11">
    <source>
        <dbReference type="PIRSR" id="PIRSR000463-1"/>
    </source>
</evidence>
<dbReference type="SUPFAM" id="SSF51011">
    <property type="entry name" value="Glycosyl hydrolase domain"/>
    <property type="match status" value="1"/>
</dbReference>
<dbReference type="Proteomes" id="UP000269097">
    <property type="component" value="Chromosome"/>
</dbReference>
<proteinExistence type="inferred from homology"/>
<sequence length="649" mass="74372">MSAPPSGISIDDLYLFNTGQLFRAYRTLGAHPAESDGREGVRFAVWAPRARAVSVVGDFNGWNGSDHRMAMIGTTGVWALFVPGIYEGERYKFELVDGHGERRLKADPYAFRSERRPNTGSVVARLDGYDWQDGDWTARKRRSPPYGRPMLIYEVHLASWRMDAPEQFRTYDQLAHELVEYVSSMGYTHIEILPLTEHPLDRSWGYQATGYYSATSRYGPPEGLMRLVDRCHQQGIGVILDWVPGHFCKDDHGLRLFDGTALYEDSDYRRAEKPLWGTLAFDFGKPEVRSFLISNALFWMDAYHIDGLRVDAVASMIDLHFDKPESMKTLNKHGTAEHLEALHFLRELNETVFRHYPESLMIAEDSSSYPAVTSPTYLGGLGFNYKWNMGWMNDLLRYMETDPDRRSDVHSLITFSMWYAYSENYVLPFSHDEVVHGKRSLLHKMPGSYPEKFANLRLMYGYWITHPGKKLLFMGGEFGQFDEWKDFAGLDWMLLQYPAHDSMHRYVRQLNRLYADWPALWRSDHSSEGFTWIDVNNAEQSVLSFLRKGDASDPPVVAVCNFSRRPYGAYRIGVPCPGRYRLLMNSDEADFGGAGMSVPQEAVAADRPMHGQSYSIEVPLPSLAILIWSPADWNQANIDWLSKPIMGKE</sequence>